<gene>
    <name evidence="2" type="ORF">EGYM00163_LOCUS25647</name>
</gene>
<sequence length="121" mass="13465">MPGSTGDCPGPRQENNAGRPPQHQPQPQQTNKYWTGFRAPVMSHGMHEGKVLHAGTPETRTPREGGGCPPPLFIEQMPHRKCVKVWVLPPLAHCHLPPVVNTRVHLPVVWTLCPHYSRTPP</sequence>
<evidence type="ECO:0000256" key="1">
    <source>
        <dbReference type="SAM" id="MobiDB-lite"/>
    </source>
</evidence>
<name>A0A7S4D2W8_9EUGL</name>
<proteinExistence type="predicted"/>
<dbReference type="AlphaFoldDB" id="A0A7S4D2W8"/>
<feature type="region of interest" description="Disordered" evidence="1">
    <location>
        <begin position="1"/>
        <end position="33"/>
    </location>
</feature>
<reference evidence="2" key="1">
    <citation type="submission" date="2021-01" db="EMBL/GenBank/DDBJ databases">
        <authorList>
            <person name="Corre E."/>
            <person name="Pelletier E."/>
            <person name="Niang G."/>
            <person name="Scheremetjew M."/>
            <person name="Finn R."/>
            <person name="Kale V."/>
            <person name="Holt S."/>
            <person name="Cochrane G."/>
            <person name="Meng A."/>
            <person name="Brown T."/>
            <person name="Cohen L."/>
        </authorList>
    </citation>
    <scope>NUCLEOTIDE SEQUENCE</scope>
    <source>
        <strain evidence="2">CCMP1594</strain>
    </source>
</reference>
<feature type="region of interest" description="Disordered" evidence="1">
    <location>
        <begin position="53"/>
        <end position="72"/>
    </location>
</feature>
<accession>A0A7S4D2W8</accession>
<organism evidence="2">
    <name type="scientific">Eutreptiella gymnastica</name>
    <dbReference type="NCBI Taxonomy" id="73025"/>
    <lineage>
        <taxon>Eukaryota</taxon>
        <taxon>Discoba</taxon>
        <taxon>Euglenozoa</taxon>
        <taxon>Euglenida</taxon>
        <taxon>Spirocuta</taxon>
        <taxon>Euglenophyceae</taxon>
        <taxon>Eutreptiales</taxon>
        <taxon>Eutreptiaceae</taxon>
        <taxon>Eutreptiella</taxon>
    </lineage>
</organism>
<dbReference type="EMBL" id="HBJA01072961">
    <property type="protein sequence ID" value="CAE0814493.1"/>
    <property type="molecule type" value="Transcribed_RNA"/>
</dbReference>
<protein>
    <submittedName>
        <fullName evidence="2">Uncharacterized protein</fullName>
    </submittedName>
</protein>
<evidence type="ECO:0000313" key="2">
    <source>
        <dbReference type="EMBL" id="CAE0814493.1"/>
    </source>
</evidence>